<keyword evidence="7" id="KW-1185">Reference proteome</keyword>
<dbReference type="HAMAP" id="MF_02087">
    <property type="entry name" value="PLP_homeostasis"/>
    <property type="match status" value="1"/>
</dbReference>
<dbReference type="GO" id="GO:0030170">
    <property type="term" value="F:pyridoxal phosphate binding"/>
    <property type="evidence" value="ECO:0007669"/>
    <property type="project" value="UniProtKB-UniRule"/>
</dbReference>
<reference evidence="6 7" key="1">
    <citation type="submission" date="2019-02" db="EMBL/GenBank/DDBJ databases">
        <title>Dyella amyloliquefaciens sp. nov., isolated from forest soil.</title>
        <authorList>
            <person name="Gao Z.-H."/>
            <person name="Qiu L.-H."/>
        </authorList>
    </citation>
    <scope>NUCLEOTIDE SEQUENCE [LARGE SCALE GENOMIC DNA]</scope>
    <source>
        <strain evidence="6 7">KACC 12747</strain>
    </source>
</reference>
<dbReference type="NCBIfam" id="TIGR00044">
    <property type="entry name" value="YggS family pyridoxal phosphate-dependent enzyme"/>
    <property type="match status" value="1"/>
</dbReference>
<protein>
    <recommendedName>
        <fullName evidence="2">Pyridoxal phosphate homeostasis protein</fullName>
        <shortName evidence="2">PLP homeostasis protein</shortName>
    </recommendedName>
</protein>
<evidence type="ECO:0000256" key="1">
    <source>
        <dbReference type="ARBA" id="ARBA00022898"/>
    </source>
</evidence>
<proteinExistence type="inferred from homology"/>
<organism evidence="6 7">
    <name type="scientific">Dyella soli</name>
    <dbReference type="NCBI Taxonomy" id="522319"/>
    <lineage>
        <taxon>Bacteria</taxon>
        <taxon>Pseudomonadati</taxon>
        <taxon>Pseudomonadota</taxon>
        <taxon>Gammaproteobacteria</taxon>
        <taxon>Lysobacterales</taxon>
        <taxon>Rhodanobacteraceae</taxon>
        <taxon>Dyella</taxon>
    </lineage>
</organism>
<comment type="caution">
    <text evidence="6">The sequence shown here is derived from an EMBL/GenBank/DDBJ whole genome shotgun (WGS) entry which is preliminary data.</text>
</comment>
<gene>
    <name evidence="6" type="ORF">EZM97_18570</name>
</gene>
<name>A0A4R0YPG6_9GAMM</name>
<accession>A0A4R0YPG6</accession>
<sequence length="237" mass="25941">MNSVPDDYSHLAANWAAVRERVDAACHAVGRDPSEVSILPVSKTFGPEAVRAAMSLGMKRFGENKVQEIRSKAEALAGCDIEWVVIGHLQTNKARDVARLASEVQSLDRLELAEALHRRLQHEGRRIDVLVEVKTSPEESKQGLPPAQLPGLLDALRGFDTLRVRGLMTMAVQSEDPGAVRSCFRQLRLLRDEARQQGHDLPRLSMGMSGDFGLAIAEGATDIRIGTAIFGVRLKTS</sequence>
<dbReference type="PANTHER" id="PTHR10146">
    <property type="entry name" value="PROLINE SYNTHETASE CO-TRANSCRIBED BACTERIAL HOMOLOG PROTEIN"/>
    <property type="match status" value="1"/>
</dbReference>
<comment type="function">
    <text evidence="2">Pyridoxal 5'-phosphate (PLP)-binding protein, which is involved in PLP homeostasis.</text>
</comment>
<dbReference type="AlphaFoldDB" id="A0A4R0YPG6"/>
<dbReference type="SUPFAM" id="SSF51419">
    <property type="entry name" value="PLP-binding barrel"/>
    <property type="match status" value="1"/>
</dbReference>
<dbReference type="EMBL" id="SJTG01000002">
    <property type="protein sequence ID" value="TCI10849.1"/>
    <property type="molecule type" value="Genomic_DNA"/>
</dbReference>
<evidence type="ECO:0000313" key="6">
    <source>
        <dbReference type="EMBL" id="TCI10849.1"/>
    </source>
</evidence>
<comment type="similarity">
    <text evidence="2 4">Belongs to the pyridoxal phosphate-binding protein YggS/PROSC family.</text>
</comment>
<evidence type="ECO:0000259" key="5">
    <source>
        <dbReference type="Pfam" id="PF01168"/>
    </source>
</evidence>
<dbReference type="InterPro" id="IPR001608">
    <property type="entry name" value="Ala_racemase_N"/>
</dbReference>
<evidence type="ECO:0000313" key="7">
    <source>
        <dbReference type="Proteomes" id="UP000291822"/>
    </source>
</evidence>
<comment type="cofactor">
    <cofactor evidence="3">
        <name>pyridoxal 5'-phosphate</name>
        <dbReference type="ChEBI" id="CHEBI:597326"/>
    </cofactor>
</comment>
<dbReference type="Gene3D" id="3.20.20.10">
    <property type="entry name" value="Alanine racemase"/>
    <property type="match status" value="1"/>
</dbReference>
<dbReference type="InterPro" id="IPR029066">
    <property type="entry name" value="PLP-binding_barrel"/>
</dbReference>
<dbReference type="PANTHER" id="PTHR10146:SF14">
    <property type="entry name" value="PYRIDOXAL PHOSPHATE HOMEOSTASIS PROTEIN"/>
    <property type="match status" value="1"/>
</dbReference>
<dbReference type="Pfam" id="PF01168">
    <property type="entry name" value="Ala_racemase_N"/>
    <property type="match status" value="1"/>
</dbReference>
<evidence type="ECO:0000256" key="3">
    <source>
        <dbReference type="PIRSR" id="PIRSR004848-1"/>
    </source>
</evidence>
<dbReference type="PIRSF" id="PIRSF004848">
    <property type="entry name" value="YBL036c_PLPDEIII"/>
    <property type="match status" value="1"/>
</dbReference>
<evidence type="ECO:0000256" key="2">
    <source>
        <dbReference type="HAMAP-Rule" id="MF_02087"/>
    </source>
</evidence>
<evidence type="ECO:0000256" key="4">
    <source>
        <dbReference type="RuleBase" id="RU004514"/>
    </source>
</evidence>
<keyword evidence="1 2" id="KW-0663">Pyridoxal phosphate</keyword>
<feature type="domain" description="Alanine racemase N-terminal" evidence="5">
    <location>
        <begin position="10"/>
        <end position="233"/>
    </location>
</feature>
<dbReference type="Proteomes" id="UP000291822">
    <property type="component" value="Unassembled WGS sequence"/>
</dbReference>
<dbReference type="RefSeq" id="WP_131409257.1">
    <property type="nucleotide sequence ID" value="NZ_SJTG01000002.1"/>
</dbReference>
<dbReference type="CDD" id="cd00635">
    <property type="entry name" value="PLPDE_III_YBL036c_like"/>
    <property type="match status" value="1"/>
</dbReference>
<dbReference type="InterPro" id="IPR011078">
    <property type="entry name" value="PyrdxlP_homeostasis"/>
</dbReference>
<feature type="modified residue" description="N6-(pyridoxal phosphate)lysine" evidence="2 3">
    <location>
        <position position="43"/>
    </location>
</feature>